<keyword evidence="5" id="KW-0547">Nucleotide-binding</keyword>
<sequence length="679" mass="72929">MSAGNDELILSVRGLRMGFASGFASTRQVLAAVDGIDFSLRAGETFALLGESGCGKSATALTLLRLLPAAGRILGGEVSFAGRDLLQLPESEMRTVRGGGMAMIFQEPATSLNPVLTVGRQIGEVLERHLGLAGTAVRLRSIELLDAVGIADARRRLDEFPFQLSGGMKQRVMIAMALAGNPRLLIADEPTTALDVTIQAQILDLLRRLQAERGMGMLLITHDLGVVAHMAHRVGVMYAGEIVEEAPRDAFFASPRHPYSQKLFAALPDPARRGGQLDTITGQVPSLSAMPTGCRFAERCPHAWARCRDESPGWHAAGENHRVRCHLLAEPGRAAISMPTSAALVQPAFQALPDFLAVKDLAVHFPIRRGVLQRTVGHVKAVDGVSLDLVRGRTLALVGESGCGKTTVGKAILQLIKPTAGSAQLDGRELCGLSRGELRPLRRRMQMIFQDPFASLNPRLSVGEIIGEGMSALGVNTQSEGREAAIAALLQQVGLDPAAASRYPHEFSGGQRQRVAIARALAVQPELIVCDEPTSALDVSVQAQILNLLKALQDDLGLAYLFITHNFAVVDYLAHEVAVMYLGRIVERGLVDEVLRSPQHPYTQALLSAVPSPRLDAQPEFIRLAGEMPSPANPPPGCHFHPRCPQAMDTCHAGYPETSRVTATHTVRCHLFGSAEQSK</sequence>
<dbReference type="InterPro" id="IPR013563">
    <property type="entry name" value="Oligopep_ABC_C"/>
</dbReference>
<dbReference type="Gene3D" id="3.40.50.300">
    <property type="entry name" value="P-loop containing nucleotide triphosphate hydrolases"/>
    <property type="match status" value="2"/>
</dbReference>
<dbReference type="NCBIfam" id="NF007739">
    <property type="entry name" value="PRK10419.1"/>
    <property type="match status" value="2"/>
</dbReference>
<dbReference type="Proteomes" id="UP000199600">
    <property type="component" value="Unassembled WGS sequence"/>
</dbReference>
<dbReference type="PROSITE" id="PS00211">
    <property type="entry name" value="ABC_TRANSPORTER_1"/>
    <property type="match status" value="2"/>
</dbReference>
<dbReference type="PANTHER" id="PTHR43297:SF2">
    <property type="entry name" value="DIPEPTIDE TRANSPORT ATP-BINDING PROTEIN DPPD"/>
    <property type="match status" value="1"/>
</dbReference>
<dbReference type="GO" id="GO:0005886">
    <property type="term" value="C:plasma membrane"/>
    <property type="evidence" value="ECO:0007669"/>
    <property type="project" value="UniProtKB-SubCell"/>
</dbReference>
<evidence type="ECO:0000256" key="3">
    <source>
        <dbReference type="ARBA" id="ARBA00022448"/>
    </source>
</evidence>
<organism evidence="9 10">
    <name type="scientific">Candidatus Propionivibrio aalborgensis</name>
    <dbReference type="NCBI Taxonomy" id="1860101"/>
    <lineage>
        <taxon>Bacteria</taxon>
        <taxon>Pseudomonadati</taxon>
        <taxon>Pseudomonadota</taxon>
        <taxon>Betaproteobacteria</taxon>
        <taxon>Rhodocyclales</taxon>
        <taxon>Rhodocyclaceae</taxon>
        <taxon>Propionivibrio</taxon>
    </lineage>
</organism>
<dbReference type="InterPro" id="IPR003439">
    <property type="entry name" value="ABC_transporter-like_ATP-bd"/>
</dbReference>
<dbReference type="SUPFAM" id="SSF52540">
    <property type="entry name" value="P-loop containing nucleoside triphosphate hydrolases"/>
    <property type="match status" value="2"/>
</dbReference>
<dbReference type="InterPro" id="IPR050388">
    <property type="entry name" value="ABC_Ni/Peptide_Import"/>
</dbReference>
<evidence type="ECO:0000313" key="9">
    <source>
        <dbReference type="EMBL" id="SBT10112.1"/>
    </source>
</evidence>
<dbReference type="PROSITE" id="PS50893">
    <property type="entry name" value="ABC_TRANSPORTER_2"/>
    <property type="match status" value="2"/>
</dbReference>
<dbReference type="AlphaFoldDB" id="A0A1A8XZK1"/>
<evidence type="ECO:0000256" key="6">
    <source>
        <dbReference type="ARBA" id="ARBA00022840"/>
    </source>
</evidence>
<accession>A0A1A8XZK1</accession>
<dbReference type="EMBL" id="FLQY01000312">
    <property type="protein sequence ID" value="SBT10112.1"/>
    <property type="molecule type" value="Genomic_DNA"/>
</dbReference>
<dbReference type="GO" id="GO:0055085">
    <property type="term" value="P:transmembrane transport"/>
    <property type="evidence" value="ECO:0007669"/>
    <property type="project" value="UniProtKB-ARBA"/>
</dbReference>
<proteinExistence type="inferred from homology"/>
<dbReference type="PANTHER" id="PTHR43297">
    <property type="entry name" value="OLIGOPEPTIDE TRANSPORT ATP-BINDING PROTEIN APPD"/>
    <property type="match status" value="1"/>
</dbReference>
<dbReference type="SMART" id="SM00382">
    <property type="entry name" value="AAA"/>
    <property type="match status" value="2"/>
</dbReference>
<evidence type="ECO:0000256" key="5">
    <source>
        <dbReference type="ARBA" id="ARBA00022741"/>
    </source>
</evidence>
<keyword evidence="7" id="KW-0472">Membrane</keyword>
<gene>
    <name evidence="9" type="primary">yliA</name>
    <name evidence="9" type="ORF">PROAA_380001</name>
</gene>
<dbReference type="NCBIfam" id="NF008453">
    <property type="entry name" value="PRK11308.1"/>
    <property type="match status" value="2"/>
</dbReference>
<evidence type="ECO:0000313" key="10">
    <source>
        <dbReference type="Proteomes" id="UP000199600"/>
    </source>
</evidence>
<feature type="domain" description="ABC transporter" evidence="8">
    <location>
        <begin position="367"/>
        <end position="607"/>
    </location>
</feature>
<evidence type="ECO:0000256" key="7">
    <source>
        <dbReference type="ARBA" id="ARBA00023136"/>
    </source>
</evidence>
<dbReference type="GO" id="GO:0005524">
    <property type="term" value="F:ATP binding"/>
    <property type="evidence" value="ECO:0007669"/>
    <property type="project" value="UniProtKB-KW"/>
</dbReference>
<keyword evidence="4" id="KW-1003">Cell membrane</keyword>
<dbReference type="Pfam" id="PF00005">
    <property type="entry name" value="ABC_tran"/>
    <property type="match status" value="2"/>
</dbReference>
<feature type="domain" description="ABC transporter" evidence="8">
    <location>
        <begin position="12"/>
        <end position="264"/>
    </location>
</feature>
<dbReference type="GO" id="GO:0015833">
    <property type="term" value="P:peptide transport"/>
    <property type="evidence" value="ECO:0007669"/>
    <property type="project" value="InterPro"/>
</dbReference>
<dbReference type="InterPro" id="IPR003593">
    <property type="entry name" value="AAA+_ATPase"/>
</dbReference>
<name>A0A1A8XZK1_9RHOO</name>
<dbReference type="Pfam" id="PF08352">
    <property type="entry name" value="oligo_HPY"/>
    <property type="match status" value="2"/>
</dbReference>
<dbReference type="InterPro" id="IPR027417">
    <property type="entry name" value="P-loop_NTPase"/>
</dbReference>
<evidence type="ECO:0000256" key="1">
    <source>
        <dbReference type="ARBA" id="ARBA00004417"/>
    </source>
</evidence>
<dbReference type="InterPro" id="IPR017871">
    <property type="entry name" value="ABC_transporter-like_CS"/>
</dbReference>
<dbReference type="RefSeq" id="WP_186411841.1">
    <property type="nucleotide sequence ID" value="NZ_FLQY01000312.1"/>
</dbReference>
<protein>
    <submittedName>
        <fullName evidence="9">Putative peptide transport fused subunits of ABC superfamily: ATP-binding components</fullName>
    </submittedName>
</protein>
<reference evidence="9 10" key="1">
    <citation type="submission" date="2016-06" db="EMBL/GenBank/DDBJ databases">
        <authorList>
            <person name="Kjaerup R.B."/>
            <person name="Dalgaard T.S."/>
            <person name="Juul-Madsen H.R."/>
        </authorList>
    </citation>
    <scope>NUCLEOTIDE SEQUENCE [LARGE SCALE GENOMIC DNA]</scope>
    <source>
        <strain evidence="9">2</strain>
    </source>
</reference>
<evidence type="ECO:0000256" key="4">
    <source>
        <dbReference type="ARBA" id="ARBA00022475"/>
    </source>
</evidence>
<evidence type="ECO:0000256" key="2">
    <source>
        <dbReference type="ARBA" id="ARBA00005417"/>
    </source>
</evidence>
<comment type="similarity">
    <text evidence="2">Belongs to the ABC transporter superfamily.</text>
</comment>
<evidence type="ECO:0000259" key="8">
    <source>
        <dbReference type="PROSITE" id="PS50893"/>
    </source>
</evidence>
<dbReference type="GO" id="GO:0016887">
    <property type="term" value="F:ATP hydrolysis activity"/>
    <property type="evidence" value="ECO:0007669"/>
    <property type="project" value="InterPro"/>
</dbReference>
<keyword evidence="10" id="KW-1185">Reference proteome</keyword>
<keyword evidence="6 9" id="KW-0067">ATP-binding</keyword>
<comment type="subcellular location">
    <subcellularLocation>
        <location evidence="1">Cell inner membrane</location>
        <topology evidence="1">Peripheral membrane protein</topology>
    </subcellularLocation>
</comment>
<dbReference type="NCBIfam" id="TIGR01727">
    <property type="entry name" value="oligo_HPY"/>
    <property type="match status" value="2"/>
</dbReference>
<keyword evidence="3" id="KW-0813">Transport</keyword>
<dbReference type="CDD" id="cd03257">
    <property type="entry name" value="ABC_NikE_OppD_transporters"/>
    <property type="match status" value="2"/>
</dbReference>
<dbReference type="FunFam" id="3.40.50.300:FF:000016">
    <property type="entry name" value="Oligopeptide ABC transporter ATP-binding component"/>
    <property type="match status" value="2"/>
</dbReference>